<accession>A0A1Q2L0D0</accession>
<dbReference type="Pfam" id="PF03626">
    <property type="entry name" value="COX4_pro"/>
    <property type="match status" value="1"/>
</dbReference>
<dbReference type="EMBL" id="CP019640">
    <property type="protein sequence ID" value="AQQ53824.1"/>
    <property type="molecule type" value="Genomic_DNA"/>
</dbReference>
<dbReference type="NCBIfam" id="TIGR02908">
    <property type="entry name" value="CoxD_Bacillus"/>
    <property type="match status" value="1"/>
</dbReference>
<evidence type="ECO:0000256" key="6">
    <source>
        <dbReference type="SAM" id="Phobius"/>
    </source>
</evidence>
<evidence type="ECO:0000313" key="7">
    <source>
        <dbReference type="EMBL" id="AQQ53824.1"/>
    </source>
</evidence>
<feature type="transmembrane region" description="Helical" evidence="6">
    <location>
        <begin position="88"/>
        <end position="109"/>
    </location>
</feature>
<dbReference type="GO" id="GO:0005886">
    <property type="term" value="C:plasma membrane"/>
    <property type="evidence" value="ECO:0007669"/>
    <property type="project" value="UniProtKB-SubCell"/>
</dbReference>
<evidence type="ECO:0000256" key="5">
    <source>
        <dbReference type="ARBA" id="ARBA00023136"/>
    </source>
</evidence>
<organism evidence="7 8">
    <name type="scientific">Planococcus lenghuensis</name>
    <dbReference type="NCBI Taxonomy" id="2213202"/>
    <lineage>
        <taxon>Bacteria</taxon>
        <taxon>Bacillati</taxon>
        <taxon>Bacillota</taxon>
        <taxon>Bacilli</taxon>
        <taxon>Bacillales</taxon>
        <taxon>Caryophanaceae</taxon>
        <taxon>Planococcus</taxon>
    </lineage>
</organism>
<evidence type="ECO:0000256" key="3">
    <source>
        <dbReference type="ARBA" id="ARBA00022692"/>
    </source>
</evidence>
<comment type="subcellular location">
    <subcellularLocation>
        <location evidence="1">Cell membrane</location>
        <topology evidence="1">Multi-pass membrane protein</topology>
    </subcellularLocation>
</comment>
<reference evidence="7 8" key="1">
    <citation type="submission" date="2017-02" db="EMBL/GenBank/DDBJ databases">
        <title>The complete genomic sequence of a novel cold adapted crude oil-degrading bacterium Planococcus qaidamina Y42.</title>
        <authorList>
            <person name="Yang R."/>
        </authorList>
    </citation>
    <scope>NUCLEOTIDE SEQUENCE [LARGE SCALE GENOMIC DNA]</scope>
    <source>
        <strain evidence="7 8">Y42</strain>
    </source>
</reference>
<keyword evidence="3 6" id="KW-0812">Transmembrane</keyword>
<sequence length="110" mass="12653">MAHDVETHKRSQAEYEYAKRKREHEMRGQVATFALMIFLTLIAFTAVVADFSAYYVVPLILLLAAVQVVLQLYYFMHGKEKGHGTPLFFMYGGMLIAFTILVTFVTIIWI</sequence>
<keyword evidence="5 6" id="KW-0472">Membrane</keyword>
<evidence type="ECO:0000313" key="8">
    <source>
        <dbReference type="Proteomes" id="UP000188184"/>
    </source>
</evidence>
<dbReference type="InterPro" id="IPR014257">
    <property type="entry name" value="Cyt_c_oxidase_su4_bacillaceae"/>
</dbReference>
<keyword evidence="8" id="KW-1185">Reference proteome</keyword>
<dbReference type="Proteomes" id="UP000188184">
    <property type="component" value="Chromosome"/>
</dbReference>
<protein>
    <submittedName>
        <fullName evidence="7">Cytochrome c oxidase subunit IVB</fullName>
    </submittedName>
</protein>
<evidence type="ECO:0000256" key="2">
    <source>
        <dbReference type="ARBA" id="ARBA00022475"/>
    </source>
</evidence>
<feature type="transmembrane region" description="Helical" evidence="6">
    <location>
        <begin position="30"/>
        <end position="49"/>
    </location>
</feature>
<evidence type="ECO:0000256" key="4">
    <source>
        <dbReference type="ARBA" id="ARBA00022989"/>
    </source>
</evidence>
<dbReference type="OrthoDB" id="2989516at2"/>
<dbReference type="RefSeq" id="WP_077589723.1">
    <property type="nucleotide sequence ID" value="NZ_CP019640.1"/>
</dbReference>
<keyword evidence="4 6" id="KW-1133">Transmembrane helix</keyword>
<evidence type="ECO:0000256" key="1">
    <source>
        <dbReference type="ARBA" id="ARBA00004651"/>
    </source>
</evidence>
<keyword evidence="2" id="KW-1003">Cell membrane</keyword>
<name>A0A1Q2L0D0_9BACL</name>
<dbReference type="KEGG" id="pmar:B0X71_12490"/>
<gene>
    <name evidence="7" type="ORF">B0X71_12490</name>
</gene>
<feature type="transmembrane region" description="Helical" evidence="6">
    <location>
        <begin position="55"/>
        <end position="76"/>
    </location>
</feature>
<dbReference type="AlphaFoldDB" id="A0A1Q2L0D0"/>
<proteinExistence type="predicted"/>
<dbReference type="InterPro" id="IPR005171">
    <property type="entry name" value="Cyt_c_oxidase_su4_prok"/>
</dbReference>